<dbReference type="AlphaFoldDB" id="A0A316YJZ7"/>
<comment type="subcellular location">
    <subcellularLocation>
        <location evidence="2">Nucleus</location>
    </subcellularLocation>
</comment>
<dbReference type="OrthoDB" id="430522at2759"/>
<dbReference type="GeneID" id="37041210"/>
<dbReference type="Proteomes" id="UP000245768">
    <property type="component" value="Unassembled WGS sequence"/>
</dbReference>
<dbReference type="InParanoid" id="A0A316YJZ7"/>
<evidence type="ECO:0000259" key="14">
    <source>
        <dbReference type="PROSITE" id="PS51471"/>
    </source>
</evidence>
<dbReference type="GO" id="GO:0031543">
    <property type="term" value="F:peptidyl-proline dioxygenase activity"/>
    <property type="evidence" value="ECO:0007669"/>
    <property type="project" value="TreeGrafter"/>
</dbReference>
<dbReference type="FunFam" id="2.60.120.620:FF:000014">
    <property type="entry name" value="Prolyl 3,4-dihydroxylase TPA1"/>
    <property type="match status" value="1"/>
</dbReference>
<dbReference type="GO" id="GO:0009896">
    <property type="term" value="P:positive regulation of catabolic process"/>
    <property type="evidence" value="ECO:0007669"/>
    <property type="project" value="UniProtKB-ARBA"/>
</dbReference>
<comment type="catalytic activity">
    <reaction evidence="11">
        <text>[ribosomal protein uS12]-(3S)-3-hydroxy-L-proline + 2-oxoglutarate + O2 = [ribosomal protein uS12]-(3S)-3,4-dihydroxy-L-proline + succinate + CO2</text>
        <dbReference type="Rhea" id="RHEA:54160"/>
        <dbReference type="Rhea" id="RHEA-COMP:13817"/>
        <dbReference type="Rhea" id="RHEA-COMP:13818"/>
        <dbReference type="ChEBI" id="CHEBI:15379"/>
        <dbReference type="ChEBI" id="CHEBI:16526"/>
        <dbReference type="ChEBI" id="CHEBI:16810"/>
        <dbReference type="ChEBI" id="CHEBI:30031"/>
        <dbReference type="ChEBI" id="CHEBI:85428"/>
        <dbReference type="ChEBI" id="CHEBI:138052"/>
    </reaction>
</comment>
<keyword evidence="4" id="KW-0479">Metal-binding</keyword>
<dbReference type="RefSeq" id="XP_025376594.1">
    <property type="nucleotide sequence ID" value="XM_025519294.1"/>
</dbReference>
<comment type="similarity">
    <text evidence="3">Belongs to the TPA1 family.</text>
</comment>
<comment type="cofactor">
    <cofactor evidence="1">
        <name>L-ascorbate</name>
        <dbReference type="ChEBI" id="CHEBI:38290"/>
    </cofactor>
</comment>
<dbReference type="GO" id="GO:0005506">
    <property type="term" value="F:iron ion binding"/>
    <property type="evidence" value="ECO:0007669"/>
    <property type="project" value="InterPro"/>
</dbReference>
<feature type="region of interest" description="Disordered" evidence="13">
    <location>
        <begin position="486"/>
        <end position="507"/>
    </location>
</feature>
<feature type="compositionally biased region" description="Acidic residues" evidence="13">
    <location>
        <begin position="572"/>
        <end position="596"/>
    </location>
</feature>
<dbReference type="SMART" id="SM00702">
    <property type="entry name" value="P4Hc"/>
    <property type="match status" value="1"/>
</dbReference>
<evidence type="ECO:0000256" key="3">
    <source>
        <dbReference type="ARBA" id="ARBA00007443"/>
    </source>
</evidence>
<evidence type="ECO:0000256" key="5">
    <source>
        <dbReference type="ARBA" id="ARBA00022896"/>
    </source>
</evidence>
<keyword evidence="5" id="KW-0847">Vitamin C</keyword>
<dbReference type="InterPro" id="IPR005123">
    <property type="entry name" value="Oxoglu/Fe-dep_dioxygenase_dom"/>
</dbReference>
<comment type="catalytic activity">
    <reaction evidence="10">
        <text>[ribosomal protein uS12]-L-proline + 2-oxoglutarate + O2 = [ribosomal protein uS12]-(3S)-3-hydroxy-L-proline + succinate + CO2</text>
        <dbReference type="Rhea" id="RHEA:54156"/>
        <dbReference type="Rhea" id="RHEA-COMP:13816"/>
        <dbReference type="Rhea" id="RHEA-COMP:13818"/>
        <dbReference type="ChEBI" id="CHEBI:15379"/>
        <dbReference type="ChEBI" id="CHEBI:16526"/>
        <dbReference type="ChEBI" id="CHEBI:16810"/>
        <dbReference type="ChEBI" id="CHEBI:30031"/>
        <dbReference type="ChEBI" id="CHEBI:50342"/>
        <dbReference type="ChEBI" id="CHEBI:85428"/>
    </reaction>
</comment>
<organism evidence="15 16">
    <name type="scientific">Acaromyces ingoldii</name>
    <dbReference type="NCBI Taxonomy" id="215250"/>
    <lineage>
        <taxon>Eukaryota</taxon>
        <taxon>Fungi</taxon>
        <taxon>Dikarya</taxon>
        <taxon>Basidiomycota</taxon>
        <taxon>Ustilaginomycotina</taxon>
        <taxon>Exobasidiomycetes</taxon>
        <taxon>Exobasidiales</taxon>
        <taxon>Cryptobasidiaceae</taxon>
        <taxon>Acaromyces</taxon>
    </lineage>
</organism>
<dbReference type="PROSITE" id="PS51471">
    <property type="entry name" value="FE2OG_OXY"/>
    <property type="match status" value="1"/>
</dbReference>
<proteinExistence type="inferred from homology"/>
<evidence type="ECO:0000256" key="11">
    <source>
        <dbReference type="ARBA" id="ARBA00051966"/>
    </source>
</evidence>
<feature type="region of interest" description="Disordered" evidence="13">
    <location>
        <begin position="525"/>
        <end position="598"/>
    </location>
</feature>
<dbReference type="GO" id="GO:0005737">
    <property type="term" value="C:cytoplasm"/>
    <property type="evidence" value="ECO:0007669"/>
    <property type="project" value="TreeGrafter"/>
</dbReference>
<dbReference type="Gene3D" id="3.60.130.20">
    <property type="entry name" value="Oxoglutarate/iron-dependent oxygenase, C-terminal degradation domain"/>
    <property type="match status" value="1"/>
</dbReference>
<dbReference type="InterPro" id="IPR051842">
    <property type="entry name" value="uS12_prolyl_hydroxylase"/>
</dbReference>
<keyword evidence="8" id="KW-0408">Iron</keyword>
<accession>A0A316YJZ7</accession>
<evidence type="ECO:0000256" key="6">
    <source>
        <dbReference type="ARBA" id="ARBA00022964"/>
    </source>
</evidence>
<protein>
    <recommendedName>
        <fullName evidence="12">uS12 prolyl 3,4-dihydroxylase</fullName>
    </recommendedName>
</protein>
<dbReference type="PANTHER" id="PTHR12117">
    <property type="entry name" value="HISTONE ACETYLTRANSFERASE COMPLEX"/>
    <property type="match status" value="1"/>
</dbReference>
<feature type="compositionally biased region" description="Polar residues" evidence="13">
    <location>
        <begin position="1"/>
        <end position="17"/>
    </location>
</feature>
<evidence type="ECO:0000256" key="8">
    <source>
        <dbReference type="ARBA" id="ARBA00023004"/>
    </source>
</evidence>
<feature type="region of interest" description="Disordered" evidence="13">
    <location>
        <begin position="1"/>
        <end position="26"/>
    </location>
</feature>
<evidence type="ECO:0000256" key="2">
    <source>
        <dbReference type="ARBA" id="ARBA00004123"/>
    </source>
</evidence>
<dbReference type="InterPro" id="IPR019601">
    <property type="entry name" value="Oxoglutarate/Fe-dep_Oase_C"/>
</dbReference>
<evidence type="ECO:0000256" key="4">
    <source>
        <dbReference type="ARBA" id="ARBA00022723"/>
    </source>
</evidence>
<evidence type="ECO:0000256" key="7">
    <source>
        <dbReference type="ARBA" id="ARBA00023002"/>
    </source>
</evidence>
<dbReference type="InterPro" id="IPR043044">
    <property type="entry name" value="TPA1/Ofd1_C"/>
</dbReference>
<gene>
    <name evidence="15" type="ORF">FA10DRAFT_242870</name>
</gene>
<evidence type="ECO:0000313" key="15">
    <source>
        <dbReference type="EMBL" id="PWN89396.1"/>
    </source>
</evidence>
<keyword evidence="9" id="KW-0539">Nucleus</keyword>
<evidence type="ECO:0000256" key="13">
    <source>
        <dbReference type="SAM" id="MobiDB-lite"/>
    </source>
</evidence>
<feature type="region of interest" description="Disordered" evidence="13">
    <location>
        <begin position="221"/>
        <end position="252"/>
    </location>
</feature>
<keyword evidence="16" id="KW-1185">Reference proteome</keyword>
<reference evidence="15 16" key="1">
    <citation type="journal article" date="2018" name="Mol. Biol. Evol.">
        <title>Broad Genomic Sampling Reveals a Smut Pathogenic Ancestry of the Fungal Clade Ustilaginomycotina.</title>
        <authorList>
            <person name="Kijpornyongpan T."/>
            <person name="Mondo S.J."/>
            <person name="Barry K."/>
            <person name="Sandor L."/>
            <person name="Lee J."/>
            <person name="Lipzen A."/>
            <person name="Pangilinan J."/>
            <person name="LaButti K."/>
            <person name="Hainaut M."/>
            <person name="Henrissat B."/>
            <person name="Grigoriev I.V."/>
            <person name="Spatafora J.W."/>
            <person name="Aime M.C."/>
        </authorList>
    </citation>
    <scope>NUCLEOTIDE SEQUENCE [LARGE SCALE GENOMIC DNA]</scope>
    <source>
        <strain evidence="15 16">MCA 4198</strain>
    </source>
</reference>
<dbReference type="GO" id="GO:0010604">
    <property type="term" value="P:positive regulation of macromolecule metabolic process"/>
    <property type="evidence" value="ECO:0007669"/>
    <property type="project" value="UniProtKB-ARBA"/>
</dbReference>
<dbReference type="Pfam" id="PF13661">
    <property type="entry name" value="2OG-FeII_Oxy_4"/>
    <property type="match status" value="1"/>
</dbReference>
<dbReference type="PANTHER" id="PTHR12117:SF0">
    <property type="entry name" value="PROLYL 3-HYDROXYLASE OGFOD1"/>
    <property type="match status" value="1"/>
</dbReference>
<keyword evidence="7" id="KW-0560">Oxidoreductase</keyword>
<evidence type="ECO:0000256" key="10">
    <source>
        <dbReference type="ARBA" id="ARBA00047444"/>
    </source>
</evidence>
<keyword evidence="6" id="KW-0223">Dioxygenase</keyword>
<dbReference type="InterPro" id="IPR006620">
    <property type="entry name" value="Pro_4_hyd_alph"/>
</dbReference>
<dbReference type="EMBL" id="KZ819637">
    <property type="protein sequence ID" value="PWN89396.1"/>
    <property type="molecule type" value="Genomic_DNA"/>
</dbReference>
<dbReference type="FunCoup" id="A0A316YJZ7">
    <property type="interactions" value="327"/>
</dbReference>
<feature type="compositionally biased region" description="Basic and acidic residues" evidence="13">
    <location>
        <begin position="238"/>
        <end position="252"/>
    </location>
</feature>
<evidence type="ECO:0000256" key="12">
    <source>
        <dbReference type="ARBA" id="ARBA00081607"/>
    </source>
</evidence>
<name>A0A316YJZ7_9BASI</name>
<dbReference type="STRING" id="215250.A0A316YJZ7"/>
<evidence type="ECO:0000256" key="1">
    <source>
        <dbReference type="ARBA" id="ARBA00001961"/>
    </source>
</evidence>
<dbReference type="GO" id="GO:0006449">
    <property type="term" value="P:regulation of translational termination"/>
    <property type="evidence" value="ECO:0007669"/>
    <property type="project" value="TreeGrafter"/>
</dbReference>
<evidence type="ECO:0000256" key="9">
    <source>
        <dbReference type="ARBA" id="ARBA00023242"/>
    </source>
</evidence>
<feature type="domain" description="Fe2OG dioxygenase" evidence="14">
    <location>
        <begin position="119"/>
        <end position="226"/>
    </location>
</feature>
<dbReference type="GO" id="GO:0005634">
    <property type="term" value="C:nucleus"/>
    <property type="evidence" value="ECO:0007669"/>
    <property type="project" value="UniProtKB-SubCell"/>
</dbReference>
<dbReference type="GO" id="GO:0031418">
    <property type="term" value="F:L-ascorbic acid binding"/>
    <property type="evidence" value="ECO:0007669"/>
    <property type="project" value="UniProtKB-KW"/>
</dbReference>
<dbReference type="InterPro" id="IPR039558">
    <property type="entry name" value="TPA1/OFD1_N"/>
</dbReference>
<evidence type="ECO:0000313" key="16">
    <source>
        <dbReference type="Proteomes" id="UP000245768"/>
    </source>
</evidence>
<dbReference type="Pfam" id="PF10637">
    <property type="entry name" value="Ofd1_CTDD"/>
    <property type="match status" value="1"/>
</dbReference>
<dbReference type="Gene3D" id="2.60.120.620">
    <property type="entry name" value="q2cbj1_9rhob like domain"/>
    <property type="match status" value="1"/>
</dbReference>
<sequence length="650" mass="71847">MTDVESSFAPQLLGQESQSKHRESYAASKPYRHAVVDGLINEDLLKKARDEIVEELRFTEKETDIYKVNQTGDLANLDGLPESERHRLEGVLQVRNAIYSKQFRQWLMAVTGCGPLSEKKKDMSINDYTNGCHLLNHDDVISTRRLSYILYLPDPAEAWKPEWGGALELYPVEGKHVPSNTPSVVIPPKWNQYTFFAVQPGHSFHSVEEVAHPTKSRLSISGWFHRPQPDEEGYDEADEKREEQERKDHASAEGLLSKEFDAAFTPYADALEAPLPGSDLSLEDRKFLSYFLNPLYLQRPNQAALFDRFGDDSHILLADFLNKDFASAVERGLKAADGHDHLRWWELDGGRERASVPKHSTGVERGWTIQGPPHRQRFLALGQPSVPAEENPAPPSSAASELDADALIDALKTKLLPSPAFRHFLANISQLVPIGARPIQARRFRPGLDYTLARSDEEAVLDVVLDLTPDVGRMAVEAAGAGAPRGLAGKAKKAKMNGSAKTSKIGPKAAKALKEAWQNGETGGWECYMAPNDESDDPAVYGSGAKREAEEAEESAAKENGNAEAGEGQDGGAEDEEPVEMELDEEEDDDEEEDESGVLLNLTPTFNTLSLVLRDQKVMRFVKYLSASAGGSRWDISAEYEVGAAVVEEE</sequence>